<keyword evidence="1" id="KW-0805">Transcription regulation</keyword>
<reference evidence="7 8" key="2">
    <citation type="submission" date="2016-10" db="EMBL/GenBank/DDBJ databases">
        <authorList>
            <person name="Varghese N."/>
            <person name="Submissions S."/>
        </authorList>
    </citation>
    <scope>NUCLEOTIDE SEQUENCE [LARGE SCALE GENOMIC DNA]</scope>
    <source>
        <strain evidence="8">ATCC 20501</strain>
        <strain evidence="6 7">CGMCC 4.3529</strain>
    </source>
</reference>
<dbReference type="Gene3D" id="1.10.10.10">
    <property type="entry name" value="Winged helix-like DNA-binding domain superfamily/Winged helix DNA-binding domain"/>
    <property type="match status" value="1"/>
</dbReference>
<dbReference type="PANTHER" id="PTHR33204">
    <property type="entry name" value="TRANSCRIPTIONAL REGULATOR, MARR FAMILY"/>
    <property type="match status" value="1"/>
</dbReference>
<evidence type="ECO:0000259" key="4">
    <source>
        <dbReference type="PROSITE" id="PS51118"/>
    </source>
</evidence>
<evidence type="ECO:0000256" key="1">
    <source>
        <dbReference type="ARBA" id="ARBA00023015"/>
    </source>
</evidence>
<accession>A0A1I1Y772</accession>
<protein>
    <submittedName>
        <fullName evidence="5">Transcriptional regulator, HxlR family</fullName>
    </submittedName>
</protein>
<dbReference type="Proteomes" id="UP000199690">
    <property type="component" value="Unassembled WGS sequence"/>
</dbReference>
<dbReference type="EMBL" id="FOME01000009">
    <property type="protein sequence ID" value="SFE13670.1"/>
    <property type="molecule type" value="Genomic_DNA"/>
</dbReference>
<proteinExistence type="predicted"/>
<dbReference type="PROSITE" id="PS51118">
    <property type="entry name" value="HTH_HXLR"/>
    <property type="match status" value="1"/>
</dbReference>
<dbReference type="GO" id="GO:0003677">
    <property type="term" value="F:DNA binding"/>
    <property type="evidence" value="ECO:0007669"/>
    <property type="project" value="UniProtKB-KW"/>
</dbReference>
<evidence type="ECO:0000256" key="3">
    <source>
        <dbReference type="ARBA" id="ARBA00023163"/>
    </source>
</evidence>
<dbReference type="InterPro" id="IPR002577">
    <property type="entry name" value="HTH_HxlR"/>
</dbReference>
<name>A0A1H5ZSB1_9PSEU</name>
<dbReference type="RefSeq" id="WP_093355414.1">
    <property type="nucleotide sequence ID" value="NZ_FNVB01000003.1"/>
</dbReference>
<dbReference type="PANTHER" id="PTHR33204:SF37">
    <property type="entry name" value="HTH-TYPE TRANSCRIPTIONAL REGULATOR YODB"/>
    <property type="match status" value="1"/>
</dbReference>
<dbReference type="Pfam" id="PF01638">
    <property type="entry name" value="HxlR"/>
    <property type="match status" value="1"/>
</dbReference>
<keyword evidence="2" id="KW-0238">DNA-binding</keyword>
<organism evidence="5 8">
    <name type="scientific">Saccharopolyspora kobensis</name>
    <dbReference type="NCBI Taxonomy" id="146035"/>
    <lineage>
        <taxon>Bacteria</taxon>
        <taxon>Bacillati</taxon>
        <taxon>Actinomycetota</taxon>
        <taxon>Actinomycetes</taxon>
        <taxon>Pseudonocardiales</taxon>
        <taxon>Pseudonocardiaceae</taxon>
        <taxon>Saccharopolyspora</taxon>
    </lineage>
</organism>
<evidence type="ECO:0000313" key="6">
    <source>
        <dbReference type="EMBL" id="SFE13670.1"/>
    </source>
</evidence>
<dbReference type="SUPFAM" id="SSF46785">
    <property type="entry name" value="Winged helix' DNA-binding domain"/>
    <property type="match status" value="1"/>
</dbReference>
<gene>
    <name evidence="5" type="ORF">SAMN02982929_01979</name>
    <name evidence="6" type="ORF">SAMN05216506_10940</name>
</gene>
<dbReference type="AlphaFoldDB" id="A0A1H5ZSB1"/>
<evidence type="ECO:0000313" key="5">
    <source>
        <dbReference type="EMBL" id="SEG39423.1"/>
    </source>
</evidence>
<dbReference type="InterPro" id="IPR036390">
    <property type="entry name" value="WH_DNA-bd_sf"/>
</dbReference>
<evidence type="ECO:0000256" key="2">
    <source>
        <dbReference type="ARBA" id="ARBA00023125"/>
    </source>
</evidence>
<keyword evidence="3" id="KW-0804">Transcription</keyword>
<sequence length="114" mass="13033">MAHPYDQGEQFCPAYHHAVELIGRRWTGVILRQLLQGTSRFAEIRDAIPALTDRMLASRLRELESEGIVRRTVLDTIPVKVQYDLTDKGRDLERTITALSEWADRWDDSAPAAN</sequence>
<dbReference type="EMBL" id="FNVB01000003">
    <property type="protein sequence ID" value="SEG39423.1"/>
    <property type="molecule type" value="Genomic_DNA"/>
</dbReference>
<reference evidence="5" key="1">
    <citation type="submission" date="2016-10" db="EMBL/GenBank/DDBJ databases">
        <authorList>
            <person name="de Groot N.N."/>
        </authorList>
    </citation>
    <scope>NUCLEOTIDE SEQUENCE [LARGE SCALE GENOMIC DNA]</scope>
    <source>
        <strain evidence="5">ATCC 20501</strain>
    </source>
</reference>
<dbReference type="Proteomes" id="UP000236729">
    <property type="component" value="Unassembled WGS sequence"/>
</dbReference>
<evidence type="ECO:0000313" key="8">
    <source>
        <dbReference type="Proteomes" id="UP000236729"/>
    </source>
</evidence>
<keyword evidence="7" id="KW-1185">Reference proteome</keyword>
<dbReference type="InterPro" id="IPR036388">
    <property type="entry name" value="WH-like_DNA-bd_sf"/>
</dbReference>
<feature type="domain" description="HTH hxlR-type" evidence="4">
    <location>
        <begin position="12"/>
        <end position="111"/>
    </location>
</feature>
<accession>A0A1H5ZSB1</accession>
<dbReference type="SMR" id="A0A1H5ZSB1"/>
<evidence type="ECO:0000313" key="7">
    <source>
        <dbReference type="Proteomes" id="UP000199690"/>
    </source>
</evidence>